<protein>
    <recommendedName>
        <fullName evidence="1">Glycosyltransferase 61 catalytic domain-containing protein</fullName>
    </recommendedName>
</protein>
<gene>
    <name evidence="2" type="ORF">GCM10010873_35080</name>
</gene>
<evidence type="ECO:0000313" key="2">
    <source>
        <dbReference type="EMBL" id="GLS88534.1"/>
    </source>
</evidence>
<name>A0AA37X3E9_9RHOB</name>
<dbReference type="Proteomes" id="UP001157355">
    <property type="component" value="Unassembled WGS sequence"/>
</dbReference>
<dbReference type="GO" id="GO:0016757">
    <property type="term" value="F:glycosyltransferase activity"/>
    <property type="evidence" value="ECO:0007669"/>
    <property type="project" value="InterPro"/>
</dbReference>
<proteinExistence type="predicted"/>
<evidence type="ECO:0000313" key="3">
    <source>
        <dbReference type="Proteomes" id="UP001157355"/>
    </source>
</evidence>
<keyword evidence="3" id="KW-1185">Reference proteome</keyword>
<evidence type="ECO:0000259" key="1">
    <source>
        <dbReference type="Pfam" id="PF04577"/>
    </source>
</evidence>
<feature type="domain" description="Glycosyltransferase 61 catalytic" evidence="1">
    <location>
        <begin position="88"/>
        <end position="257"/>
    </location>
</feature>
<dbReference type="AlphaFoldDB" id="A0AA37X3E9"/>
<organism evidence="2 3">
    <name type="scientific">Cypionkella aquatica</name>
    <dbReference type="NCBI Taxonomy" id="1756042"/>
    <lineage>
        <taxon>Bacteria</taxon>
        <taxon>Pseudomonadati</taxon>
        <taxon>Pseudomonadota</taxon>
        <taxon>Alphaproteobacteria</taxon>
        <taxon>Rhodobacterales</taxon>
        <taxon>Paracoccaceae</taxon>
        <taxon>Cypionkella</taxon>
    </lineage>
</organism>
<dbReference type="InterPro" id="IPR049625">
    <property type="entry name" value="Glyco_transf_61_cat"/>
</dbReference>
<sequence>MKDVVEYISTISEPITLVDRALVVPEWRVKKTVTPTTVVDRLGAPVVDAGTFRLGDFEPAHFVDRRNQGPVKHLAGSYLYGGFFWHHFGHFLFESTARLWAADALRGKIEGIIFLRAKAFDQVGPLYKRILELLDIDVPLIFIDEPTEVEQLYVPRQGCGMGALAAGTPAYRQFMQSKLRRITPRQGAKKIYLTREGYGLRRGGIFAETHLRRLLKAEGYQAFSPEQHSFEDQIATYLGADHILGPDSSALHLVGFVAGEQTKIGIVLRRLAGEIDMLPQLTAFTGRAPVVIDAIAQIMQRSVIGNSTWSTFAELDFPQLWRQLRTAGFIGSDQSWGALGGTQRSKQLAVHETKLGCGLNVIWQRPTTAAETA</sequence>
<comment type="caution">
    <text evidence="2">The sequence shown here is derived from an EMBL/GenBank/DDBJ whole genome shotgun (WGS) entry which is preliminary data.</text>
</comment>
<dbReference type="Pfam" id="PF04577">
    <property type="entry name" value="Glyco_transf_61"/>
    <property type="match status" value="1"/>
</dbReference>
<dbReference type="EMBL" id="BSPP01000013">
    <property type="protein sequence ID" value="GLS88534.1"/>
    <property type="molecule type" value="Genomic_DNA"/>
</dbReference>
<accession>A0AA37X3E9</accession>
<dbReference type="RefSeq" id="WP_284326676.1">
    <property type="nucleotide sequence ID" value="NZ_BSPP01000013.1"/>
</dbReference>
<reference evidence="2 3" key="1">
    <citation type="journal article" date="2014" name="Int. J. Syst. Evol. Microbiol.">
        <title>Complete genome sequence of Corynebacterium casei LMG S-19264T (=DSM 44701T), isolated from a smear-ripened cheese.</title>
        <authorList>
            <consortium name="US DOE Joint Genome Institute (JGI-PGF)"/>
            <person name="Walter F."/>
            <person name="Albersmeier A."/>
            <person name="Kalinowski J."/>
            <person name="Ruckert C."/>
        </authorList>
    </citation>
    <scope>NUCLEOTIDE SEQUENCE [LARGE SCALE GENOMIC DNA]</scope>
    <source>
        <strain evidence="2 3">NBRC 111766</strain>
    </source>
</reference>